<feature type="coiled-coil region" evidence="1">
    <location>
        <begin position="5"/>
        <end position="32"/>
    </location>
</feature>
<evidence type="ECO:0000313" key="3">
    <source>
        <dbReference type="EMBL" id="KGL43334.1"/>
    </source>
</evidence>
<dbReference type="EMBL" id="JAARWW010000013">
    <property type="protein sequence ID" value="MBC2005511.1"/>
    <property type="molecule type" value="Genomic_DNA"/>
</dbReference>
<dbReference type="EMBL" id="JAARYH010000006">
    <property type="protein sequence ID" value="MBC2167587.1"/>
    <property type="molecule type" value="Genomic_DNA"/>
</dbReference>
<reference evidence="22 23" key="2">
    <citation type="submission" date="2020-03" db="EMBL/GenBank/DDBJ databases">
        <title>Soil Listeria distribution.</title>
        <authorList>
            <person name="Liao J."/>
            <person name="Wiedmann M."/>
        </authorList>
    </citation>
    <scope>NUCLEOTIDE SEQUENCE [LARGE SCALE GENOMIC DNA]</scope>
    <source>
        <strain evidence="18 35">FSL L7-0149</strain>
        <strain evidence="19 34">FSL L7-0153</strain>
        <strain evidence="16 22">FSL L7-0245</strain>
        <strain evidence="17 26">FSL L7-0259</strain>
        <strain evidence="15 23">FSL L7-0360</strain>
        <strain evidence="14 31">FSL L7-0435</strain>
        <strain evidence="12 25">FSL L7-0978</strain>
        <strain evidence="13 33">FSL L7-0990</strain>
        <strain evidence="11 32">FSL L7-1017</strain>
        <strain evidence="10 36">FSL L7-1299</strain>
        <strain evidence="8 27">FSL L7-1387</strain>
        <strain evidence="9 37">FSL L7-1427</strain>
        <strain evidence="7 29">FSL L7-1658</strain>
        <strain evidence="6 38">FSL L7-1681</strain>
        <strain evidence="4 28">FSL L7-1816</strain>
        <strain evidence="5 24">FSL L7-1833</strain>
        <strain evidence="20 30">FSL L7-1850</strain>
    </source>
</reference>
<feature type="transmembrane region" description="Helical" evidence="2">
    <location>
        <begin position="42"/>
        <end position="61"/>
    </location>
</feature>
<dbReference type="Proteomes" id="UP000553016">
    <property type="component" value="Unassembled WGS sequence"/>
</dbReference>
<dbReference type="Proteomes" id="UP000550367">
    <property type="component" value="Unassembled WGS sequence"/>
</dbReference>
<evidence type="ECO:0000313" key="27">
    <source>
        <dbReference type="Proteomes" id="UP000541955"/>
    </source>
</evidence>
<evidence type="ECO:0000313" key="36">
    <source>
        <dbReference type="Proteomes" id="UP000574104"/>
    </source>
</evidence>
<evidence type="ECO:0000256" key="2">
    <source>
        <dbReference type="SAM" id="Phobius"/>
    </source>
</evidence>
<evidence type="ECO:0000313" key="22">
    <source>
        <dbReference type="Proteomes" id="UP000519573"/>
    </source>
</evidence>
<evidence type="ECO:0000256" key="1">
    <source>
        <dbReference type="SAM" id="Coils"/>
    </source>
</evidence>
<keyword evidence="2" id="KW-0812">Transmembrane</keyword>
<dbReference type="Proteomes" id="UP000591929">
    <property type="component" value="Unassembled WGS sequence"/>
</dbReference>
<accession>A0A099WC33</accession>
<dbReference type="EMBL" id="JAAROL010000006">
    <property type="protein sequence ID" value="MBC1333050.1"/>
    <property type="molecule type" value="Genomic_DNA"/>
</dbReference>
<dbReference type="Proteomes" id="UP000544413">
    <property type="component" value="Unassembled WGS sequence"/>
</dbReference>
<evidence type="ECO:0000313" key="9">
    <source>
        <dbReference type="EMBL" id="MBC1565030.1"/>
    </source>
</evidence>
<evidence type="ECO:0000313" key="15">
    <source>
        <dbReference type="EMBL" id="MBC2118393.1"/>
    </source>
</evidence>
<dbReference type="GeneID" id="58716399"/>
<evidence type="ECO:0000313" key="30">
    <source>
        <dbReference type="Proteomes" id="UP000546244"/>
    </source>
</evidence>
<evidence type="ECO:0000313" key="17">
    <source>
        <dbReference type="EMBL" id="MBC2178512.1"/>
    </source>
</evidence>
<dbReference type="OrthoDB" id="2913309at2"/>
<reference evidence="3 21" key="1">
    <citation type="submission" date="2014-05" db="EMBL/GenBank/DDBJ databases">
        <title>Novel Listeriaceae from food processing environments.</title>
        <authorList>
            <person name="den Bakker H.C."/>
        </authorList>
    </citation>
    <scope>NUCLEOTIDE SEQUENCE [LARGE SCALE GENOMIC DNA]</scope>
    <source>
        <strain evidence="3 21">FSL A5-0281</strain>
    </source>
</reference>
<dbReference type="Proteomes" id="UP000547643">
    <property type="component" value="Unassembled WGS sequence"/>
</dbReference>
<dbReference type="EMBL" id="JAARZA010000007">
    <property type="protein sequence ID" value="MBC2241779.1"/>
    <property type="molecule type" value="Genomic_DNA"/>
</dbReference>
<dbReference type="AlphaFoldDB" id="A0A099WC33"/>
<dbReference type="Proteomes" id="UP000543379">
    <property type="component" value="Unassembled WGS sequence"/>
</dbReference>
<dbReference type="Proteomes" id="UP000546806">
    <property type="component" value="Unassembled WGS sequence"/>
</dbReference>
<evidence type="ECO:0000313" key="4">
    <source>
        <dbReference type="EMBL" id="MBC1318218.1"/>
    </source>
</evidence>
<evidence type="ECO:0000313" key="19">
    <source>
        <dbReference type="EMBL" id="MBC2245707.1"/>
    </source>
</evidence>
<dbReference type="EMBL" id="JAARYD010000018">
    <property type="protein sequence ID" value="MBC2178512.1"/>
    <property type="molecule type" value="Genomic_DNA"/>
</dbReference>
<dbReference type="Proteomes" id="UP000586951">
    <property type="component" value="Unassembled WGS sequence"/>
</dbReference>
<evidence type="ECO:0000313" key="37">
    <source>
        <dbReference type="Proteomes" id="UP000586951"/>
    </source>
</evidence>
<dbReference type="Proteomes" id="UP000574104">
    <property type="component" value="Unassembled WGS sequence"/>
</dbReference>
<dbReference type="EMBL" id="JAARRW010000001">
    <property type="protein sequence ID" value="MBC1561241.1"/>
    <property type="molecule type" value="Genomic_DNA"/>
</dbReference>
<dbReference type="EMBL" id="JAAROV010000006">
    <property type="protein sequence ID" value="MBC1318218.1"/>
    <property type="molecule type" value="Genomic_DNA"/>
</dbReference>
<evidence type="ECO:0000313" key="20">
    <source>
        <dbReference type="EMBL" id="MBC2373140.1"/>
    </source>
</evidence>
<evidence type="ECO:0000313" key="24">
    <source>
        <dbReference type="Proteomes" id="UP000532866"/>
    </source>
</evidence>
<keyword evidence="2" id="KW-0472">Membrane</keyword>
<evidence type="ECO:0000313" key="29">
    <source>
        <dbReference type="Proteomes" id="UP000544413"/>
    </source>
</evidence>
<name>A0A099WC33_9LIST</name>
<dbReference type="Proteomes" id="UP000029844">
    <property type="component" value="Unassembled WGS sequence"/>
</dbReference>
<evidence type="ECO:0000313" key="34">
    <source>
        <dbReference type="Proteomes" id="UP000550367"/>
    </source>
</evidence>
<dbReference type="Proteomes" id="UP000541735">
    <property type="component" value="Unassembled WGS sequence"/>
</dbReference>
<evidence type="ECO:0000313" key="13">
    <source>
        <dbReference type="EMBL" id="MBC1797883.1"/>
    </source>
</evidence>
<evidence type="ECO:0000313" key="25">
    <source>
        <dbReference type="Proteomes" id="UP000539064"/>
    </source>
</evidence>
<evidence type="ECO:0000313" key="14">
    <source>
        <dbReference type="EMBL" id="MBC2005511.1"/>
    </source>
</evidence>
<evidence type="ECO:0000313" key="33">
    <source>
        <dbReference type="Proteomes" id="UP000548082"/>
    </source>
</evidence>
<dbReference type="EMBL" id="JAARPT010000001">
    <property type="protein sequence ID" value="MBC1399977.1"/>
    <property type="molecule type" value="Genomic_DNA"/>
</dbReference>
<keyword evidence="21" id="KW-1185">Reference proteome</keyword>
<sequence length="65" mass="7674">MEERLYDLEDKVQDLELEVLELRRQVSDLEQRKPEKAHGGNWTWGIWALIPIVAIICNMIIKLVD</sequence>
<dbReference type="Proteomes" id="UP000519573">
    <property type="component" value="Unassembled WGS sequence"/>
</dbReference>
<dbReference type="STRING" id="1552123.EP57_03010"/>
<comment type="caution">
    <text evidence="3">The sequence shown here is derived from an EMBL/GenBank/DDBJ whole genome shotgun (WGS) entry which is preliminary data.</text>
</comment>
<dbReference type="RefSeq" id="WP_036084077.1">
    <property type="nucleotide sequence ID" value="NZ_CBCSHQ010000020.1"/>
</dbReference>
<dbReference type="EMBL" id="JAARPL010000020">
    <property type="protein sequence ID" value="MBC1373852.1"/>
    <property type="molecule type" value="Genomic_DNA"/>
</dbReference>
<keyword evidence="2" id="KW-1133">Transmembrane helix</keyword>
<dbReference type="EMBL" id="JAARRU010000001">
    <property type="protein sequence ID" value="MBC1565030.1"/>
    <property type="molecule type" value="Genomic_DNA"/>
</dbReference>
<dbReference type="Proteomes" id="UP000539064">
    <property type="component" value="Unassembled WGS sequence"/>
</dbReference>
<dbReference type="EMBL" id="JAARXI010000017">
    <property type="protein sequence ID" value="MBC2118393.1"/>
    <property type="molecule type" value="Genomic_DNA"/>
</dbReference>
<evidence type="ECO:0000313" key="16">
    <source>
        <dbReference type="EMBL" id="MBC2167587.1"/>
    </source>
</evidence>
<dbReference type="Proteomes" id="UP000548082">
    <property type="component" value="Unassembled WGS sequence"/>
</dbReference>
<organism evidence="3 21">
    <name type="scientific">Listeria booriae</name>
    <dbReference type="NCBI Taxonomy" id="1552123"/>
    <lineage>
        <taxon>Bacteria</taxon>
        <taxon>Bacillati</taxon>
        <taxon>Bacillota</taxon>
        <taxon>Bacilli</taxon>
        <taxon>Bacillales</taxon>
        <taxon>Listeriaceae</taxon>
        <taxon>Listeria</taxon>
    </lineage>
</organism>
<keyword evidence="1" id="KW-0175">Coiled coil</keyword>
<evidence type="ECO:0000313" key="32">
    <source>
        <dbReference type="Proteomes" id="UP000547643"/>
    </source>
</evidence>
<dbReference type="EMBL" id="JNFA01000006">
    <property type="protein sequence ID" value="KGL43334.1"/>
    <property type="molecule type" value="Genomic_DNA"/>
</dbReference>
<dbReference type="EMBL" id="JAARVG010000003">
    <property type="protein sequence ID" value="MBC1792808.1"/>
    <property type="molecule type" value="Genomic_DNA"/>
</dbReference>
<dbReference type="EMBL" id="JAARYY010000016">
    <property type="protein sequence ID" value="MBC2245707.1"/>
    <property type="molecule type" value="Genomic_DNA"/>
</dbReference>
<evidence type="ECO:0000313" key="28">
    <source>
        <dbReference type="Proteomes" id="UP000543379"/>
    </source>
</evidence>
<evidence type="ECO:0000313" key="12">
    <source>
        <dbReference type="EMBL" id="MBC1792808.1"/>
    </source>
</evidence>
<dbReference type="EMBL" id="JAARMV010000003">
    <property type="protein sequence ID" value="MBC2373140.1"/>
    <property type="molecule type" value="Genomic_DNA"/>
</dbReference>
<evidence type="ECO:0000313" key="21">
    <source>
        <dbReference type="Proteomes" id="UP000029844"/>
    </source>
</evidence>
<dbReference type="EMBL" id="JAARSH010000001">
    <property type="protein sequence ID" value="MBC1614964.1"/>
    <property type="molecule type" value="Genomic_DNA"/>
</dbReference>
<evidence type="ECO:0000313" key="11">
    <source>
        <dbReference type="EMBL" id="MBC1778535.1"/>
    </source>
</evidence>
<evidence type="ECO:0000313" key="31">
    <source>
        <dbReference type="Proteomes" id="UP000546806"/>
    </source>
</evidence>
<evidence type="ECO:0000313" key="26">
    <source>
        <dbReference type="Proteomes" id="UP000541735"/>
    </source>
</evidence>
<evidence type="ECO:0000313" key="8">
    <source>
        <dbReference type="EMBL" id="MBC1561241.1"/>
    </source>
</evidence>
<dbReference type="Proteomes" id="UP000546244">
    <property type="component" value="Unassembled WGS sequence"/>
</dbReference>
<evidence type="ECO:0000313" key="38">
    <source>
        <dbReference type="Proteomes" id="UP000591929"/>
    </source>
</evidence>
<evidence type="ECO:0000313" key="5">
    <source>
        <dbReference type="EMBL" id="MBC1333050.1"/>
    </source>
</evidence>
<gene>
    <name evidence="3" type="ORF">EP57_03010</name>
    <name evidence="5" type="ORF">HB759_13980</name>
    <name evidence="4" type="ORF">HB811_15685</name>
    <name evidence="7" type="ORF">HB836_00110</name>
    <name evidence="6" type="ORF">HB847_16010</name>
    <name evidence="8" type="ORF">HB902_04075</name>
    <name evidence="10" type="ORF">HB904_02045</name>
    <name evidence="9" type="ORF">HB907_06380</name>
    <name evidence="20" type="ORF">HBP98_14085</name>
    <name evidence="11" type="ORF">HCA46_06730</name>
    <name evidence="12" type="ORF">HCA52_05175</name>
    <name evidence="13" type="ORF">HCA55_14170</name>
    <name evidence="14" type="ORF">HCA78_17215</name>
    <name evidence="15" type="ORF">HCB06_17335</name>
    <name evidence="19" type="ORF">HCB25_16720</name>
    <name evidence="16" type="ORF">HCB26_13510</name>
    <name evidence="17" type="ORF">HCB27_18075</name>
    <name evidence="18" type="ORF">HCB35_14955</name>
</gene>
<evidence type="ECO:0000313" key="35">
    <source>
        <dbReference type="Proteomes" id="UP000553016"/>
    </source>
</evidence>
<dbReference type="Proteomes" id="UP000532866">
    <property type="component" value="Unassembled WGS sequence"/>
</dbReference>
<evidence type="ECO:0000313" key="18">
    <source>
        <dbReference type="EMBL" id="MBC2241779.1"/>
    </source>
</evidence>
<evidence type="ECO:0000313" key="23">
    <source>
        <dbReference type="Proteomes" id="UP000529446"/>
    </source>
</evidence>
<dbReference type="EMBL" id="JAARVD010000007">
    <property type="protein sequence ID" value="MBC1797883.1"/>
    <property type="molecule type" value="Genomic_DNA"/>
</dbReference>
<evidence type="ECO:0000313" key="7">
    <source>
        <dbReference type="EMBL" id="MBC1399977.1"/>
    </source>
</evidence>
<dbReference type="Proteomes" id="UP000541955">
    <property type="component" value="Unassembled WGS sequence"/>
</dbReference>
<protein>
    <submittedName>
        <fullName evidence="3">Uncharacterized protein</fullName>
    </submittedName>
</protein>
<dbReference type="Proteomes" id="UP000529446">
    <property type="component" value="Unassembled WGS sequence"/>
</dbReference>
<proteinExistence type="predicted"/>
<dbReference type="EMBL" id="JAARUV010000001">
    <property type="protein sequence ID" value="MBC1778535.1"/>
    <property type="molecule type" value="Genomic_DNA"/>
</dbReference>
<evidence type="ECO:0000313" key="10">
    <source>
        <dbReference type="EMBL" id="MBC1614964.1"/>
    </source>
</evidence>
<evidence type="ECO:0000313" key="6">
    <source>
        <dbReference type="EMBL" id="MBC1373852.1"/>
    </source>
</evidence>
<dbReference type="eggNOG" id="ENOG502ZSFH">
    <property type="taxonomic scope" value="Bacteria"/>
</dbReference>